<evidence type="ECO:0000256" key="4">
    <source>
        <dbReference type="ARBA" id="ARBA00022989"/>
    </source>
</evidence>
<evidence type="ECO:0000256" key="1">
    <source>
        <dbReference type="ARBA" id="ARBA00004651"/>
    </source>
</evidence>
<gene>
    <name evidence="8" type="ORF">JQN70_16360</name>
</gene>
<feature type="transmembrane region" description="Helical" evidence="6">
    <location>
        <begin position="63"/>
        <end position="84"/>
    </location>
</feature>
<keyword evidence="9" id="KW-1185">Reference proteome</keyword>
<evidence type="ECO:0000256" key="6">
    <source>
        <dbReference type="SAM" id="Phobius"/>
    </source>
</evidence>
<dbReference type="RefSeq" id="WP_204132445.1">
    <property type="nucleotide sequence ID" value="NZ_JAFDVD010000020.1"/>
</dbReference>
<comment type="caution">
    <text evidence="8">The sequence shown here is derived from an EMBL/GenBank/DDBJ whole genome shotgun (WGS) entry which is preliminary data.</text>
</comment>
<organism evidence="8 9">
    <name type="scientific">Phycicoccus sonneratiae</name>
    <dbReference type="NCBI Taxonomy" id="2807628"/>
    <lineage>
        <taxon>Bacteria</taxon>
        <taxon>Bacillati</taxon>
        <taxon>Actinomycetota</taxon>
        <taxon>Actinomycetes</taxon>
        <taxon>Micrococcales</taxon>
        <taxon>Intrasporangiaceae</taxon>
        <taxon>Phycicoccus</taxon>
    </lineage>
</organism>
<dbReference type="Pfam" id="PF02687">
    <property type="entry name" value="FtsX"/>
    <property type="match status" value="1"/>
</dbReference>
<feature type="transmembrane region" description="Helical" evidence="6">
    <location>
        <begin position="392"/>
        <end position="414"/>
    </location>
</feature>
<sequence>MTWSGATWLAFRGGRSDRLRIVLTVASVAVAAVFVILAGAVVAPDDLHSTTVYSNAVLWTESGLKGGTVLALALLCLPFLAFAAQCSRIGAPARERRLADLARLGATPAELRRLVALEAGIASAAGVLVGIPLYGLLALVVGAVGGPVQVYRDVDPIPVGTRWMDDALLLPTDRVPTWWVVVPGLLLLPLLVTWAASVGAARRDGAGEVTHAGSRRTLRSAALAVLGLLVAASAPRVVSGTSLTTLLFSVLLLVAVVAFSLGAAGLAAELAVVVGARLAVAAGRADLLLAGRRMAAQQRRGASRLTLLLGCLVGGGALVLRSEALAMSEQQGDYGGFFAQTYTLVLVALGLATAASALGLLVAEVEGVVERRRSLATAVAAGVPRAVVARAVVVEAVLPVVPAVVVTTLVGALAAKTYLVSVADPYGPFPAGTVLGFAGVVCLAAVVAAGLATLALPASTDVSEARVPA</sequence>
<keyword evidence="2" id="KW-1003">Cell membrane</keyword>
<feature type="transmembrane region" description="Helical" evidence="6">
    <location>
        <begin position="21"/>
        <end position="43"/>
    </location>
</feature>
<feature type="transmembrane region" description="Helical" evidence="6">
    <location>
        <begin position="121"/>
        <end position="144"/>
    </location>
</feature>
<feature type="transmembrane region" description="Helical" evidence="6">
    <location>
        <begin position="434"/>
        <end position="456"/>
    </location>
</feature>
<name>A0ABS2CQ04_9MICO</name>
<keyword evidence="4 6" id="KW-1133">Transmembrane helix</keyword>
<evidence type="ECO:0000256" key="5">
    <source>
        <dbReference type="ARBA" id="ARBA00023136"/>
    </source>
</evidence>
<feature type="transmembrane region" description="Helical" evidence="6">
    <location>
        <begin position="340"/>
        <end position="363"/>
    </location>
</feature>
<feature type="transmembrane region" description="Helical" evidence="6">
    <location>
        <begin position="250"/>
        <end position="280"/>
    </location>
</feature>
<feature type="domain" description="ABC3 transporter permease C-terminal" evidence="7">
    <location>
        <begin position="347"/>
        <end position="452"/>
    </location>
</feature>
<feature type="transmembrane region" description="Helical" evidence="6">
    <location>
        <begin position="301"/>
        <end position="320"/>
    </location>
</feature>
<feature type="transmembrane region" description="Helical" evidence="6">
    <location>
        <begin position="178"/>
        <end position="200"/>
    </location>
</feature>
<feature type="transmembrane region" description="Helical" evidence="6">
    <location>
        <begin position="221"/>
        <end position="238"/>
    </location>
</feature>
<protein>
    <recommendedName>
        <fullName evidence="7">ABC3 transporter permease C-terminal domain-containing protein</fullName>
    </recommendedName>
</protein>
<keyword evidence="3 6" id="KW-0812">Transmembrane</keyword>
<keyword evidence="5 6" id="KW-0472">Membrane</keyword>
<evidence type="ECO:0000256" key="3">
    <source>
        <dbReference type="ARBA" id="ARBA00022692"/>
    </source>
</evidence>
<accession>A0ABS2CQ04</accession>
<dbReference type="EMBL" id="JAFDVD010000020">
    <property type="protein sequence ID" value="MBM6401973.1"/>
    <property type="molecule type" value="Genomic_DNA"/>
</dbReference>
<dbReference type="Proteomes" id="UP001430172">
    <property type="component" value="Unassembled WGS sequence"/>
</dbReference>
<reference evidence="8" key="1">
    <citation type="submission" date="2021-02" db="EMBL/GenBank/DDBJ databases">
        <title>Phycicoccus sp. MQZ13P-5T, whole genome shotgun sequence.</title>
        <authorList>
            <person name="Tuo L."/>
        </authorList>
    </citation>
    <scope>NUCLEOTIDE SEQUENCE</scope>
    <source>
        <strain evidence="8">MQZ13P-5</strain>
    </source>
</reference>
<evidence type="ECO:0000256" key="2">
    <source>
        <dbReference type="ARBA" id="ARBA00022475"/>
    </source>
</evidence>
<comment type="subcellular location">
    <subcellularLocation>
        <location evidence="1">Cell membrane</location>
        <topology evidence="1">Multi-pass membrane protein</topology>
    </subcellularLocation>
</comment>
<evidence type="ECO:0000313" key="9">
    <source>
        <dbReference type="Proteomes" id="UP001430172"/>
    </source>
</evidence>
<evidence type="ECO:0000313" key="8">
    <source>
        <dbReference type="EMBL" id="MBM6401973.1"/>
    </source>
</evidence>
<evidence type="ECO:0000259" key="7">
    <source>
        <dbReference type="Pfam" id="PF02687"/>
    </source>
</evidence>
<proteinExistence type="predicted"/>
<dbReference type="InterPro" id="IPR003838">
    <property type="entry name" value="ABC3_permease_C"/>
</dbReference>